<organism evidence="1">
    <name type="scientific">Arundo donax</name>
    <name type="common">Giant reed</name>
    <name type="synonym">Donax arundinaceus</name>
    <dbReference type="NCBI Taxonomy" id="35708"/>
    <lineage>
        <taxon>Eukaryota</taxon>
        <taxon>Viridiplantae</taxon>
        <taxon>Streptophyta</taxon>
        <taxon>Embryophyta</taxon>
        <taxon>Tracheophyta</taxon>
        <taxon>Spermatophyta</taxon>
        <taxon>Magnoliopsida</taxon>
        <taxon>Liliopsida</taxon>
        <taxon>Poales</taxon>
        <taxon>Poaceae</taxon>
        <taxon>PACMAD clade</taxon>
        <taxon>Arundinoideae</taxon>
        <taxon>Arundineae</taxon>
        <taxon>Arundo</taxon>
    </lineage>
</organism>
<accession>A0A0A9FYD3</accession>
<protein>
    <submittedName>
        <fullName evidence="1">Uncharacterized protein</fullName>
    </submittedName>
</protein>
<dbReference type="AlphaFoldDB" id="A0A0A9FYD3"/>
<proteinExistence type="predicted"/>
<sequence length="52" mass="5845">MMSTTTQVVSSFSPLVFRACCTDYNGHQNGSRVNHAYALQSFWVLQLHAELP</sequence>
<reference evidence="1" key="1">
    <citation type="submission" date="2014-09" db="EMBL/GenBank/DDBJ databases">
        <authorList>
            <person name="Magalhaes I.L.F."/>
            <person name="Oliveira U."/>
            <person name="Santos F.R."/>
            <person name="Vidigal T.H.D.A."/>
            <person name="Brescovit A.D."/>
            <person name="Santos A.J."/>
        </authorList>
    </citation>
    <scope>NUCLEOTIDE SEQUENCE</scope>
    <source>
        <tissue evidence="1">Shoot tissue taken approximately 20 cm above the soil surface</tissue>
    </source>
</reference>
<name>A0A0A9FYD3_ARUDO</name>
<dbReference type="EMBL" id="GBRH01181692">
    <property type="protein sequence ID" value="JAE16204.1"/>
    <property type="molecule type" value="Transcribed_RNA"/>
</dbReference>
<reference evidence="1" key="2">
    <citation type="journal article" date="2015" name="Data Brief">
        <title>Shoot transcriptome of the giant reed, Arundo donax.</title>
        <authorList>
            <person name="Barrero R.A."/>
            <person name="Guerrero F.D."/>
            <person name="Moolhuijzen P."/>
            <person name="Goolsby J.A."/>
            <person name="Tidwell J."/>
            <person name="Bellgard S.E."/>
            <person name="Bellgard M.I."/>
        </authorList>
    </citation>
    <scope>NUCLEOTIDE SEQUENCE</scope>
    <source>
        <tissue evidence="1">Shoot tissue taken approximately 20 cm above the soil surface</tissue>
    </source>
</reference>
<evidence type="ECO:0000313" key="1">
    <source>
        <dbReference type="EMBL" id="JAE16204.1"/>
    </source>
</evidence>